<comment type="subcellular location">
    <subcellularLocation>
        <location evidence="1 7">Cell membrane</location>
        <topology evidence="1 7">Multi-pass membrane protein</topology>
    </subcellularLocation>
</comment>
<evidence type="ECO:0000313" key="10">
    <source>
        <dbReference type="Proteomes" id="UP000028523"/>
    </source>
</evidence>
<feature type="transmembrane region" description="Helical" evidence="7">
    <location>
        <begin position="236"/>
        <end position="256"/>
    </location>
</feature>
<feature type="transmembrane region" description="Helical" evidence="7">
    <location>
        <begin position="9"/>
        <end position="30"/>
    </location>
</feature>
<dbReference type="Gene3D" id="1.10.3720.10">
    <property type="entry name" value="MetI-like"/>
    <property type="match status" value="1"/>
</dbReference>
<organism evidence="9 10">
    <name type="scientific">Malacoplasma iowae DK-CPA</name>
    <dbReference type="NCBI Taxonomy" id="1394179"/>
    <lineage>
        <taxon>Bacteria</taxon>
        <taxon>Bacillati</taxon>
        <taxon>Mycoplasmatota</taxon>
        <taxon>Mycoplasmoidales</taxon>
        <taxon>Mycoplasmoidaceae</taxon>
        <taxon>Malacoplasma</taxon>
    </lineage>
</organism>
<feature type="transmembrane region" description="Helical" evidence="7">
    <location>
        <begin position="98"/>
        <end position="122"/>
    </location>
</feature>
<feature type="transmembrane region" description="Helical" evidence="7">
    <location>
        <begin position="129"/>
        <end position="155"/>
    </location>
</feature>
<evidence type="ECO:0000256" key="5">
    <source>
        <dbReference type="ARBA" id="ARBA00022989"/>
    </source>
</evidence>
<evidence type="ECO:0000256" key="6">
    <source>
        <dbReference type="ARBA" id="ARBA00023136"/>
    </source>
</evidence>
<keyword evidence="4 7" id="KW-0812">Transmembrane</keyword>
<feature type="domain" description="ABC transmembrane type-1" evidence="8">
    <location>
        <begin position="94"/>
        <end position="299"/>
    </location>
</feature>
<dbReference type="PANTHER" id="PTHR30465:SF0">
    <property type="entry name" value="OLIGOPEPTIDE TRANSPORT SYSTEM PERMEASE PROTEIN APPB"/>
    <property type="match status" value="1"/>
</dbReference>
<keyword evidence="6 7" id="KW-0472">Membrane</keyword>
<gene>
    <name evidence="9" type="primary">dppB</name>
    <name evidence="9" type="ORF">P271_663</name>
</gene>
<dbReference type="GO" id="GO:0055085">
    <property type="term" value="P:transmembrane transport"/>
    <property type="evidence" value="ECO:0007669"/>
    <property type="project" value="InterPro"/>
</dbReference>
<dbReference type="SUPFAM" id="SSF161098">
    <property type="entry name" value="MetI-like"/>
    <property type="match status" value="1"/>
</dbReference>
<keyword evidence="5 7" id="KW-1133">Transmembrane helix</keyword>
<dbReference type="InterPro" id="IPR035906">
    <property type="entry name" value="MetI-like_sf"/>
</dbReference>
<evidence type="ECO:0000259" key="8">
    <source>
        <dbReference type="PROSITE" id="PS50928"/>
    </source>
</evidence>
<evidence type="ECO:0000256" key="7">
    <source>
        <dbReference type="RuleBase" id="RU363032"/>
    </source>
</evidence>
<comment type="similarity">
    <text evidence="7">Belongs to the binding-protein-dependent transport system permease family.</text>
</comment>
<dbReference type="Pfam" id="PF00528">
    <property type="entry name" value="BPD_transp_1"/>
    <property type="match status" value="1"/>
</dbReference>
<dbReference type="PANTHER" id="PTHR30465">
    <property type="entry name" value="INNER MEMBRANE ABC TRANSPORTER"/>
    <property type="match status" value="1"/>
</dbReference>
<dbReference type="GO" id="GO:0005886">
    <property type="term" value="C:plasma membrane"/>
    <property type="evidence" value="ECO:0007669"/>
    <property type="project" value="UniProtKB-SubCell"/>
</dbReference>
<dbReference type="EMBL" id="AWQU01000062">
    <property type="protein sequence ID" value="KFB07801.1"/>
    <property type="molecule type" value="Genomic_DNA"/>
</dbReference>
<dbReference type="RefSeq" id="WP_036451506.1">
    <property type="nucleotide sequence ID" value="NZ_AWQU01000062.1"/>
</dbReference>
<keyword evidence="10" id="KW-1185">Reference proteome</keyword>
<reference evidence="9 10" key="1">
    <citation type="journal article" date="2014" name="PLoS ONE">
        <title>Reduction of Hydrogen Peroxide Accumulation and Toxicity by a Catalase from Mycoplasma iowae.</title>
        <authorList>
            <person name="Pritchard R.E."/>
            <person name="Prassinos A.J."/>
            <person name="Osborne J.D."/>
            <person name="Raviv Z."/>
            <person name="Balish M.F."/>
        </authorList>
    </citation>
    <scope>NUCLEOTIDE SEQUENCE [LARGE SCALE GENOMIC DNA]</scope>
    <source>
        <strain evidence="9 10">DK-CPA</strain>
    </source>
</reference>
<dbReference type="Proteomes" id="UP000028523">
    <property type="component" value="Unassembled WGS sequence"/>
</dbReference>
<protein>
    <submittedName>
        <fullName evidence="9">ABC dipeptide/oligopeptide/nickel transporter permease subunit</fullName>
    </submittedName>
</protein>
<dbReference type="CDD" id="cd06261">
    <property type="entry name" value="TM_PBP2"/>
    <property type="match status" value="1"/>
</dbReference>
<proteinExistence type="inferred from homology"/>
<comment type="caution">
    <text evidence="9">The sequence shown here is derived from an EMBL/GenBank/DDBJ whole genome shotgun (WGS) entry which is preliminary data.</text>
</comment>
<sequence>MLNYILKRIGFALLALFILITLIFFLTNLLPGFPIEKSQQESNEEFFKRLEGLGLTKPVVEQYALFWKKWITTGQFGTNYRESISIEDKFLRVMPYTMALAGIAFVLSVIIGVFFGVLAAVYRGRWQDTLINVVSVFFLSVPSFVVATFLIRWAADGGWPITFPALDSSSFDPIKLIKTSLLPISALVSSLTPTIVYYTRNEMVDVLNQDYVKTALSKGLTYPTVLFKHCLRNASIPVLSVIIPSFLIVVGGSIIIEKFYGVPGIANQLVDAVQQKQIYLLMFNALVISGIYFALQIFADVLYTFIDPRIKLAKSNSLAWYMKLYKWSQRNIWFLGWEKLFKNKNFVEIFSNSSEFDYIQKNRLIANKKLNLNKNDLYYLQIDPNLKWAIIGNQKYKIVYNQEGGV</sequence>
<accession>A0A084U4B5</accession>
<feature type="transmembrane region" description="Helical" evidence="7">
    <location>
        <begin position="278"/>
        <end position="306"/>
    </location>
</feature>
<evidence type="ECO:0000256" key="3">
    <source>
        <dbReference type="ARBA" id="ARBA00022475"/>
    </source>
</evidence>
<evidence type="ECO:0000256" key="4">
    <source>
        <dbReference type="ARBA" id="ARBA00022692"/>
    </source>
</evidence>
<evidence type="ECO:0000313" key="9">
    <source>
        <dbReference type="EMBL" id="KFB07801.1"/>
    </source>
</evidence>
<name>A0A084U4B5_MALIO</name>
<dbReference type="PROSITE" id="PS50928">
    <property type="entry name" value="ABC_TM1"/>
    <property type="match status" value="1"/>
</dbReference>
<evidence type="ECO:0000256" key="1">
    <source>
        <dbReference type="ARBA" id="ARBA00004651"/>
    </source>
</evidence>
<keyword evidence="2 7" id="KW-0813">Transport</keyword>
<dbReference type="AlphaFoldDB" id="A0A084U4B5"/>
<dbReference type="InterPro" id="IPR000515">
    <property type="entry name" value="MetI-like"/>
</dbReference>
<keyword evidence="3" id="KW-1003">Cell membrane</keyword>
<evidence type="ECO:0000256" key="2">
    <source>
        <dbReference type="ARBA" id="ARBA00022448"/>
    </source>
</evidence>